<dbReference type="InterPro" id="IPR028082">
    <property type="entry name" value="Peripla_BP_I"/>
</dbReference>
<keyword evidence="2" id="KW-0732">Signal</keyword>
<gene>
    <name evidence="5" type="ORF">APY04_2432</name>
</gene>
<name>A0A109BCF1_HYPSL</name>
<comment type="similarity">
    <text evidence="1">Belongs to the leucine-binding protein family.</text>
</comment>
<proteinExistence type="inferred from homology"/>
<accession>A0A109BCF1</accession>
<dbReference type="CDD" id="cd06339">
    <property type="entry name" value="PBP1_YraM_LppC_lipoprotein-like"/>
    <property type="match status" value="1"/>
</dbReference>
<dbReference type="GO" id="GO:0006865">
    <property type="term" value="P:amino acid transport"/>
    <property type="evidence" value="ECO:0007669"/>
    <property type="project" value="UniProtKB-KW"/>
</dbReference>
<protein>
    <submittedName>
        <fullName evidence="5">Extracellular ligand-binding receptor</fullName>
    </submittedName>
</protein>
<evidence type="ECO:0000313" key="5">
    <source>
        <dbReference type="EMBL" id="KWT66236.1"/>
    </source>
</evidence>
<dbReference type="Proteomes" id="UP000059074">
    <property type="component" value="Unassembled WGS sequence"/>
</dbReference>
<dbReference type="PANTHER" id="PTHR30483:SF6">
    <property type="entry name" value="PERIPLASMIC BINDING PROTEIN OF ABC TRANSPORTER FOR NATURAL AMINO ACIDS"/>
    <property type="match status" value="1"/>
</dbReference>
<dbReference type="STRING" id="121290.APY04_2432"/>
<feature type="domain" description="Leucine-binding protein" evidence="4">
    <location>
        <begin position="39"/>
        <end position="369"/>
    </location>
</feature>
<evidence type="ECO:0000256" key="1">
    <source>
        <dbReference type="ARBA" id="ARBA00010062"/>
    </source>
</evidence>
<keyword evidence="3" id="KW-0029">Amino-acid transport</keyword>
<comment type="caution">
    <text evidence="5">The sequence shown here is derived from an EMBL/GenBank/DDBJ whole genome shotgun (WGS) entry which is preliminary data.</text>
</comment>
<keyword evidence="5" id="KW-0675">Receptor</keyword>
<dbReference type="PANTHER" id="PTHR30483">
    <property type="entry name" value="LEUCINE-SPECIFIC-BINDING PROTEIN"/>
    <property type="match status" value="1"/>
</dbReference>
<dbReference type="AlphaFoldDB" id="A0A109BCF1"/>
<dbReference type="EMBL" id="LMTR01000073">
    <property type="protein sequence ID" value="KWT66236.1"/>
    <property type="molecule type" value="Genomic_DNA"/>
</dbReference>
<dbReference type="InterPro" id="IPR051010">
    <property type="entry name" value="BCAA_transport"/>
</dbReference>
<dbReference type="SUPFAM" id="SSF53822">
    <property type="entry name" value="Periplasmic binding protein-like I"/>
    <property type="match status" value="1"/>
</dbReference>
<reference evidence="5 6" key="1">
    <citation type="submission" date="2015-10" db="EMBL/GenBank/DDBJ databases">
        <title>Transcriptomic analysis of a linuron degrading triple-species bacterial consortium.</title>
        <authorList>
            <person name="Albers P."/>
        </authorList>
    </citation>
    <scope>NUCLEOTIDE SEQUENCE [LARGE SCALE GENOMIC DNA]</scope>
    <source>
        <strain evidence="5 6">WDL6</strain>
    </source>
</reference>
<keyword evidence="3" id="KW-0813">Transport</keyword>
<dbReference type="InterPro" id="IPR028081">
    <property type="entry name" value="Leu-bd"/>
</dbReference>
<dbReference type="Pfam" id="PF13458">
    <property type="entry name" value="Peripla_BP_6"/>
    <property type="match status" value="1"/>
</dbReference>
<dbReference type="RefSeq" id="WP_068462816.1">
    <property type="nucleotide sequence ID" value="NZ_LMTR01000073.1"/>
</dbReference>
<keyword evidence="6" id="KW-1185">Reference proteome</keyword>
<organism evidence="5 6">
    <name type="scientific">Hyphomicrobium sulfonivorans</name>
    <dbReference type="NCBI Taxonomy" id="121290"/>
    <lineage>
        <taxon>Bacteria</taxon>
        <taxon>Pseudomonadati</taxon>
        <taxon>Pseudomonadota</taxon>
        <taxon>Alphaproteobacteria</taxon>
        <taxon>Hyphomicrobiales</taxon>
        <taxon>Hyphomicrobiaceae</taxon>
        <taxon>Hyphomicrobium</taxon>
    </lineage>
</organism>
<evidence type="ECO:0000259" key="4">
    <source>
        <dbReference type="Pfam" id="PF13458"/>
    </source>
</evidence>
<evidence type="ECO:0000313" key="6">
    <source>
        <dbReference type="Proteomes" id="UP000059074"/>
    </source>
</evidence>
<evidence type="ECO:0000256" key="2">
    <source>
        <dbReference type="ARBA" id="ARBA00022729"/>
    </source>
</evidence>
<dbReference type="PATRIC" id="fig|121290.4.peg.334"/>
<sequence>MLAATLFAGCSTGGMGGSPTPSAALAPPPGLSQGQIRAPVKIALLLPLAGMGEMASTAKGMKQGAEMALFEQNDPNVELITKDDGGTAAGARAAADAAIREGAEIIIGPLLADAVTGAAPVAASANVPLVSFSNNSQVAGRGVYLMSFLAEQETERIVSYAASKGKRRFAALIPNSAYGSVVEEAFRRSVQRNGGVVATIERYPPTPNGMLEPAKRLVEIIKGAEAQMAPIDALFLPAGQESLPQIGPVIAYSGLDTRKVKLLGTSAWDYPAISREQAFIGGWYPSADPAAWRGFSERFAKTFGTAPPRMASAAYDAIGIAIGLASNAPGARYTQANLTRANGFAGVDGIVRFRADGMSERGLAVLEVQQFGAAVVDTAPASFEATRISTADQIATTGSIPSQN</sequence>
<dbReference type="Gene3D" id="3.40.50.2300">
    <property type="match status" value="2"/>
</dbReference>
<evidence type="ECO:0000256" key="3">
    <source>
        <dbReference type="ARBA" id="ARBA00022970"/>
    </source>
</evidence>